<dbReference type="PANTHER" id="PTHR11822:SF21">
    <property type="entry name" value="ISOCITRATE DEHYDROGENASE [NADP], MITOCHONDRIAL"/>
    <property type="match status" value="1"/>
</dbReference>
<keyword evidence="6" id="KW-0460">Magnesium</keyword>
<comment type="cofactor">
    <cofactor evidence="2">
        <name>Mg(2+)</name>
        <dbReference type="ChEBI" id="CHEBI:18420"/>
    </cofactor>
</comment>
<dbReference type="SUPFAM" id="SSF53659">
    <property type="entry name" value="Isocitrate/Isopropylmalate dehydrogenase-like"/>
    <property type="match status" value="1"/>
</dbReference>
<evidence type="ECO:0000313" key="11">
    <source>
        <dbReference type="EMBL" id="KAL1606127.1"/>
    </source>
</evidence>
<evidence type="ECO:0000256" key="7">
    <source>
        <dbReference type="ARBA" id="ARBA00023002"/>
    </source>
</evidence>
<dbReference type="Pfam" id="PF00180">
    <property type="entry name" value="Iso_dh"/>
    <property type="match status" value="1"/>
</dbReference>
<evidence type="ECO:0000259" key="10">
    <source>
        <dbReference type="SMART" id="SM01329"/>
    </source>
</evidence>
<comment type="similarity">
    <text evidence="3">Belongs to the isocitrate and isopropylmalate dehydrogenases family.</text>
</comment>
<keyword evidence="12" id="KW-1185">Reference proteome</keyword>
<dbReference type="InterPro" id="IPR024084">
    <property type="entry name" value="IsoPropMal-DH-like_dom"/>
</dbReference>
<sequence length="296" mass="32850">MLSAVPQWTKPIVLARHAFGDQYAGKDEKIDEAGSLTMVFTPSSGAPPRSIKIFDFPRTGGVAMAQFNTTDSIRDFARASFDFALQRGFPLYFCSKSSILTKYDGHFEEIFQEMYHHDYRSRFAAKGIFYEHRLNDELLAYLYKIKGGVIVAMKNYDGDAQSDALAQAYGSAALMTSVLVSGDGKTTVHEAAHGTVTKHYYAYLRGEATSTNPIACIFAWTQALIQRGTIDNTPDVVHTAKSIEQATVEVVSEGQVHTKDLASLFDDDQRKTHVSTSDFIVAVRERVGLQRSVYKS</sequence>
<keyword evidence="7" id="KW-0560">Oxidoreductase</keyword>
<evidence type="ECO:0000256" key="1">
    <source>
        <dbReference type="ARBA" id="ARBA00001936"/>
    </source>
</evidence>
<evidence type="ECO:0000256" key="4">
    <source>
        <dbReference type="ARBA" id="ARBA00022532"/>
    </source>
</evidence>
<evidence type="ECO:0000256" key="9">
    <source>
        <dbReference type="ARBA" id="ARBA00023554"/>
    </source>
</evidence>
<evidence type="ECO:0000313" key="12">
    <source>
        <dbReference type="Proteomes" id="UP001521222"/>
    </source>
</evidence>
<dbReference type="PANTHER" id="PTHR11822">
    <property type="entry name" value="NADP-SPECIFIC ISOCITRATE DEHYDROGENASE"/>
    <property type="match status" value="1"/>
</dbReference>
<keyword evidence="4" id="KW-0816">Tricarboxylic acid cycle</keyword>
<evidence type="ECO:0000256" key="8">
    <source>
        <dbReference type="ARBA" id="ARBA00023211"/>
    </source>
</evidence>
<comment type="catalytic activity">
    <reaction evidence="9">
        <text>D-threo-isocitrate + NADP(+) = 2-oxoglutarate + CO2 + NADPH</text>
        <dbReference type="Rhea" id="RHEA:19629"/>
        <dbReference type="ChEBI" id="CHEBI:15562"/>
        <dbReference type="ChEBI" id="CHEBI:16526"/>
        <dbReference type="ChEBI" id="CHEBI:16810"/>
        <dbReference type="ChEBI" id="CHEBI:57783"/>
        <dbReference type="ChEBI" id="CHEBI:58349"/>
        <dbReference type="EC" id="1.1.1.42"/>
    </reaction>
</comment>
<dbReference type="EMBL" id="JAKIXB020000008">
    <property type="protein sequence ID" value="KAL1606127.1"/>
    <property type="molecule type" value="Genomic_DNA"/>
</dbReference>
<protein>
    <submittedName>
        <fullName evidence="11">NADP-dependent isocitrate dehydrogenase</fullName>
    </submittedName>
</protein>
<dbReference type="SMART" id="SM01329">
    <property type="entry name" value="Iso_dh"/>
    <property type="match status" value="1"/>
</dbReference>
<accession>A0ABR3RP40</accession>
<evidence type="ECO:0000256" key="2">
    <source>
        <dbReference type="ARBA" id="ARBA00001946"/>
    </source>
</evidence>
<evidence type="ECO:0000256" key="3">
    <source>
        <dbReference type="ARBA" id="ARBA00007769"/>
    </source>
</evidence>
<keyword evidence="5" id="KW-0479">Metal-binding</keyword>
<organism evidence="11 12">
    <name type="scientific">Nothophoma quercina</name>
    <dbReference type="NCBI Taxonomy" id="749835"/>
    <lineage>
        <taxon>Eukaryota</taxon>
        <taxon>Fungi</taxon>
        <taxon>Dikarya</taxon>
        <taxon>Ascomycota</taxon>
        <taxon>Pezizomycotina</taxon>
        <taxon>Dothideomycetes</taxon>
        <taxon>Pleosporomycetidae</taxon>
        <taxon>Pleosporales</taxon>
        <taxon>Pleosporineae</taxon>
        <taxon>Didymellaceae</taxon>
        <taxon>Nothophoma</taxon>
    </lineage>
</organism>
<evidence type="ECO:0000256" key="6">
    <source>
        <dbReference type="ARBA" id="ARBA00022842"/>
    </source>
</evidence>
<comment type="caution">
    <text evidence="11">The sequence shown here is derived from an EMBL/GenBank/DDBJ whole genome shotgun (WGS) entry which is preliminary data.</text>
</comment>
<dbReference type="NCBIfam" id="NF006156">
    <property type="entry name" value="PRK08299.1"/>
    <property type="match status" value="1"/>
</dbReference>
<dbReference type="InterPro" id="IPR004790">
    <property type="entry name" value="Isocitrate_DH_NADP"/>
</dbReference>
<name>A0ABR3RP40_9PLEO</name>
<reference evidence="11 12" key="1">
    <citation type="submission" date="2024-02" db="EMBL/GenBank/DDBJ databases">
        <title>De novo assembly and annotation of 12 fungi associated with fruit tree decline syndrome in Ontario, Canada.</title>
        <authorList>
            <person name="Sulman M."/>
            <person name="Ellouze W."/>
            <person name="Ilyukhin E."/>
        </authorList>
    </citation>
    <scope>NUCLEOTIDE SEQUENCE [LARGE SCALE GENOMIC DNA]</scope>
    <source>
        <strain evidence="11 12">M97-236</strain>
    </source>
</reference>
<dbReference type="Proteomes" id="UP001521222">
    <property type="component" value="Unassembled WGS sequence"/>
</dbReference>
<evidence type="ECO:0000256" key="5">
    <source>
        <dbReference type="ARBA" id="ARBA00022723"/>
    </source>
</evidence>
<gene>
    <name evidence="11" type="primary">IDP2</name>
    <name evidence="11" type="ORF">SLS59_003252</name>
</gene>
<dbReference type="Gene3D" id="3.40.718.10">
    <property type="entry name" value="Isopropylmalate Dehydrogenase"/>
    <property type="match status" value="1"/>
</dbReference>
<proteinExistence type="inferred from homology"/>
<keyword evidence="8" id="KW-0464">Manganese</keyword>
<feature type="domain" description="Isopropylmalate dehydrogenase-like" evidence="10">
    <location>
        <begin position="1"/>
        <end position="283"/>
    </location>
</feature>
<comment type="cofactor">
    <cofactor evidence="1">
        <name>Mn(2+)</name>
        <dbReference type="ChEBI" id="CHEBI:29035"/>
    </cofactor>
</comment>